<feature type="transmembrane region" description="Helical" evidence="1">
    <location>
        <begin position="189"/>
        <end position="206"/>
    </location>
</feature>
<feature type="transmembrane region" description="Helical" evidence="1">
    <location>
        <begin position="12"/>
        <end position="44"/>
    </location>
</feature>
<organism evidence="3 4">
    <name type="scientific">Polaribacter batillariae</name>
    <dbReference type="NCBI Taxonomy" id="2808900"/>
    <lineage>
        <taxon>Bacteria</taxon>
        <taxon>Pseudomonadati</taxon>
        <taxon>Bacteroidota</taxon>
        <taxon>Flavobacteriia</taxon>
        <taxon>Flavobacteriales</taxon>
        <taxon>Flavobacteriaceae</taxon>
    </lineage>
</organism>
<keyword evidence="1" id="KW-0472">Membrane</keyword>
<evidence type="ECO:0000313" key="3">
    <source>
        <dbReference type="EMBL" id="QTD38702.1"/>
    </source>
</evidence>
<feature type="domain" description="CAAX prenyl protease 2/Lysostaphin resistance protein A-like" evidence="2">
    <location>
        <begin position="102"/>
        <end position="191"/>
    </location>
</feature>
<keyword evidence="3" id="KW-0482">Metalloprotease</keyword>
<keyword evidence="4" id="KW-1185">Reference proteome</keyword>
<feature type="transmembrane region" description="Helical" evidence="1">
    <location>
        <begin position="161"/>
        <end position="177"/>
    </location>
</feature>
<name>A0ABX7SWR4_9FLAO</name>
<evidence type="ECO:0000259" key="2">
    <source>
        <dbReference type="Pfam" id="PF02517"/>
    </source>
</evidence>
<keyword evidence="1" id="KW-1133">Transmembrane helix</keyword>
<keyword evidence="3" id="KW-0378">Hydrolase</keyword>
<evidence type="ECO:0000313" key="4">
    <source>
        <dbReference type="Proteomes" id="UP000663935"/>
    </source>
</evidence>
<sequence>MQTTNYKLTELFIFFILIPISFCFKYSPILKLIIGLLGFAYILYVILKVEKIQLTIRKDINWKNFWKTTLLKFLVIAVFTAVFVWFTDKESFFTVVVNKPFMWMLFLLIYAFLSVYPQEVLFRTFFFKRYENLFKNEKLFLFINAVLFSVAHLFFRNTIVIIITFIGGLLFAITYKKTKSTFLVSIEHAIYGCWLFTVGMGNMLGFPS</sequence>
<dbReference type="Pfam" id="PF02517">
    <property type="entry name" value="Rce1-like"/>
    <property type="match status" value="1"/>
</dbReference>
<dbReference type="Proteomes" id="UP000663935">
    <property type="component" value="Chromosome"/>
</dbReference>
<gene>
    <name evidence="3" type="ORF">JL193_05395</name>
</gene>
<dbReference type="EMBL" id="CP071795">
    <property type="protein sequence ID" value="QTD38702.1"/>
    <property type="molecule type" value="Genomic_DNA"/>
</dbReference>
<protein>
    <submittedName>
        <fullName evidence="3">CPBP family intramembrane metalloprotease</fullName>
    </submittedName>
</protein>
<keyword evidence="1" id="KW-0812">Transmembrane</keyword>
<reference evidence="3 4" key="1">
    <citation type="submission" date="2021-03" db="EMBL/GenBank/DDBJ databases">
        <title>Complete genome of Polaribacter_sp.G4M1.</title>
        <authorList>
            <person name="Jeong S.W."/>
            <person name="Bae J.W."/>
        </authorList>
    </citation>
    <scope>NUCLEOTIDE SEQUENCE [LARGE SCALE GENOMIC DNA]</scope>
    <source>
        <strain evidence="3 4">G4M1</strain>
    </source>
</reference>
<proteinExistence type="predicted"/>
<dbReference type="InterPro" id="IPR003675">
    <property type="entry name" value="Rce1/LyrA-like_dom"/>
</dbReference>
<keyword evidence="3" id="KW-0645">Protease</keyword>
<feature type="transmembrane region" description="Helical" evidence="1">
    <location>
        <begin position="65"/>
        <end position="86"/>
    </location>
</feature>
<feature type="transmembrane region" description="Helical" evidence="1">
    <location>
        <begin position="101"/>
        <end position="118"/>
    </location>
</feature>
<accession>A0ABX7SWR4</accession>
<evidence type="ECO:0000256" key="1">
    <source>
        <dbReference type="SAM" id="Phobius"/>
    </source>
</evidence>
<dbReference type="GO" id="GO:0008237">
    <property type="term" value="F:metallopeptidase activity"/>
    <property type="evidence" value="ECO:0007669"/>
    <property type="project" value="UniProtKB-KW"/>
</dbReference>